<comment type="caution">
    <text evidence="2">The sequence shown here is derived from an EMBL/GenBank/DDBJ whole genome shotgun (WGS) entry which is preliminary data.</text>
</comment>
<dbReference type="VEuPathDB" id="FungiDB:PC110_g8568"/>
<reference evidence="2" key="1">
    <citation type="submission" date="2018-10" db="EMBL/GenBank/DDBJ databases">
        <title>Effector identification in a new, highly contiguous assembly of the strawberry crown rot pathogen Phytophthora cactorum.</title>
        <authorList>
            <person name="Armitage A.D."/>
            <person name="Nellist C.F."/>
            <person name="Bates H."/>
            <person name="Vickerstaff R.J."/>
            <person name="Harrison R.J."/>
        </authorList>
    </citation>
    <scope>NUCLEOTIDE SEQUENCE</scope>
    <source>
        <strain evidence="2">4040</strain>
    </source>
</reference>
<evidence type="ECO:0000313" key="3">
    <source>
        <dbReference type="Proteomes" id="UP000736787"/>
    </source>
</evidence>
<gene>
    <name evidence="2" type="ORF">PC117_g21236</name>
</gene>
<organism evidence="2 3">
    <name type="scientific">Phytophthora cactorum</name>
    <dbReference type="NCBI Taxonomy" id="29920"/>
    <lineage>
        <taxon>Eukaryota</taxon>
        <taxon>Sar</taxon>
        <taxon>Stramenopiles</taxon>
        <taxon>Oomycota</taxon>
        <taxon>Peronosporomycetes</taxon>
        <taxon>Peronosporales</taxon>
        <taxon>Peronosporaceae</taxon>
        <taxon>Phytophthora</taxon>
    </lineage>
</organism>
<proteinExistence type="predicted"/>
<name>A0A8T1BJZ7_9STRA</name>
<dbReference type="Proteomes" id="UP000736787">
    <property type="component" value="Unassembled WGS sequence"/>
</dbReference>
<accession>A0A8T1BJZ7</accession>
<feature type="region of interest" description="Disordered" evidence="1">
    <location>
        <begin position="151"/>
        <end position="201"/>
    </location>
</feature>
<dbReference type="AlphaFoldDB" id="A0A8T1BJZ7"/>
<evidence type="ECO:0000256" key="1">
    <source>
        <dbReference type="SAM" id="MobiDB-lite"/>
    </source>
</evidence>
<evidence type="ECO:0000313" key="2">
    <source>
        <dbReference type="EMBL" id="KAG2903509.1"/>
    </source>
</evidence>
<feature type="compositionally biased region" description="Basic and acidic residues" evidence="1">
    <location>
        <begin position="172"/>
        <end position="183"/>
    </location>
</feature>
<protein>
    <submittedName>
        <fullName evidence="2">Uncharacterized protein</fullName>
    </submittedName>
</protein>
<sequence>MHFIVHRHYRKVKLKRAPKHSAFFETLMEQLLAVDSLEAFEQIEQATTVKERAAASLARGESTQCGQVSEDVVETEDGHHLEENPDTVDCDQGVKRRHRSRKVCAVYKSKPRKYTNPECSSGNRRYKTCFQIWHEDWKNGNDIPRTLLLEHKLRNRPPPAHPGKKRARTAPARRDVSGDDENGRAAQNARAGSSDERVVDS</sequence>
<dbReference type="EMBL" id="RCMK01001051">
    <property type="protein sequence ID" value="KAG2903509.1"/>
    <property type="molecule type" value="Genomic_DNA"/>
</dbReference>